<organism evidence="1 2">
    <name type="scientific">Sphingobacterium athyrii</name>
    <dbReference type="NCBI Taxonomy" id="2152717"/>
    <lineage>
        <taxon>Bacteria</taxon>
        <taxon>Pseudomonadati</taxon>
        <taxon>Bacteroidota</taxon>
        <taxon>Sphingobacteriia</taxon>
        <taxon>Sphingobacteriales</taxon>
        <taxon>Sphingobacteriaceae</taxon>
        <taxon>Sphingobacterium</taxon>
    </lineage>
</organism>
<dbReference type="AlphaFoldDB" id="A0A363NWV0"/>
<comment type="caution">
    <text evidence="1">The sequence shown here is derived from an EMBL/GenBank/DDBJ whole genome shotgun (WGS) entry which is preliminary data.</text>
</comment>
<protein>
    <submittedName>
        <fullName evidence="1">Uncharacterized protein</fullName>
    </submittedName>
</protein>
<dbReference type="EMBL" id="QCXX01000002">
    <property type="protein sequence ID" value="PUV25131.1"/>
    <property type="molecule type" value="Genomic_DNA"/>
</dbReference>
<keyword evidence="2" id="KW-1185">Reference proteome</keyword>
<sequence length="69" mass="7987">MLCQRTERSGAEQAHQAYSYDELPVLVEYTAADYVYTLDKVIEELHNWGGKSQKKYIGEVRIVIKKLPL</sequence>
<evidence type="ECO:0000313" key="2">
    <source>
        <dbReference type="Proteomes" id="UP000250831"/>
    </source>
</evidence>
<gene>
    <name evidence="1" type="ORF">DCO56_09320</name>
</gene>
<proteinExistence type="predicted"/>
<evidence type="ECO:0000313" key="1">
    <source>
        <dbReference type="EMBL" id="PUV25131.1"/>
    </source>
</evidence>
<accession>A0A363NWV0</accession>
<dbReference type="Proteomes" id="UP000250831">
    <property type="component" value="Unassembled WGS sequence"/>
</dbReference>
<name>A0A363NWV0_9SPHI</name>
<reference evidence="1 2" key="1">
    <citation type="submission" date="2018-04" db="EMBL/GenBank/DDBJ databases">
        <title>Sphingobacterium sp. M46 Genome.</title>
        <authorList>
            <person name="Cheng J."/>
            <person name="Li Y."/>
        </authorList>
    </citation>
    <scope>NUCLEOTIDE SEQUENCE [LARGE SCALE GENOMIC DNA]</scope>
    <source>
        <strain evidence="1 2">M46</strain>
    </source>
</reference>